<dbReference type="CDD" id="cd17347">
    <property type="entry name" value="MFS_SLC15A1_2_like"/>
    <property type="match status" value="1"/>
</dbReference>
<dbReference type="AlphaFoldDB" id="A0A210Q790"/>
<evidence type="ECO:0000256" key="9">
    <source>
        <dbReference type="SAM" id="MobiDB-lite"/>
    </source>
</evidence>
<proteinExistence type="inferred from homology"/>
<feature type="domain" description="DUF4397" evidence="11">
    <location>
        <begin position="449"/>
        <end position="525"/>
    </location>
</feature>
<dbReference type="GO" id="GO:0006857">
    <property type="term" value="P:oligopeptide transport"/>
    <property type="evidence" value="ECO:0007669"/>
    <property type="project" value="InterPro"/>
</dbReference>
<evidence type="ECO:0000313" key="12">
    <source>
        <dbReference type="EMBL" id="OWF44608.1"/>
    </source>
</evidence>
<comment type="subcellular location">
    <subcellularLocation>
        <location evidence="1">Membrane</location>
        <topology evidence="1">Multi-pass membrane protein</topology>
    </subcellularLocation>
</comment>
<feature type="transmembrane region" description="Helical" evidence="10">
    <location>
        <begin position="394"/>
        <end position="414"/>
    </location>
</feature>
<accession>A0A210Q790</accession>
<comment type="caution">
    <text evidence="12">The sequence shown here is derived from an EMBL/GenBank/DDBJ whole genome shotgun (WGS) entry which is preliminary data.</text>
</comment>
<evidence type="ECO:0000256" key="6">
    <source>
        <dbReference type="ARBA" id="ARBA00022927"/>
    </source>
</evidence>
<feature type="transmembrane region" description="Helical" evidence="10">
    <location>
        <begin position="196"/>
        <end position="220"/>
    </location>
</feature>
<keyword evidence="5" id="KW-0571">Peptide transport</keyword>
<dbReference type="InterPro" id="IPR018456">
    <property type="entry name" value="PTR2_symporter_CS"/>
</dbReference>
<feature type="region of interest" description="Disordered" evidence="9">
    <location>
        <begin position="729"/>
        <end position="749"/>
    </location>
</feature>
<dbReference type="Pfam" id="PF14344">
    <property type="entry name" value="DUF4397"/>
    <property type="match status" value="1"/>
</dbReference>
<evidence type="ECO:0000256" key="3">
    <source>
        <dbReference type="ARBA" id="ARBA00022448"/>
    </source>
</evidence>
<feature type="transmembrane region" description="Helical" evidence="10">
    <location>
        <begin position="101"/>
        <end position="122"/>
    </location>
</feature>
<dbReference type="GO" id="GO:0022857">
    <property type="term" value="F:transmembrane transporter activity"/>
    <property type="evidence" value="ECO:0007669"/>
    <property type="project" value="InterPro"/>
</dbReference>
<dbReference type="PROSITE" id="PS01022">
    <property type="entry name" value="PTR2_1"/>
    <property type="match status" value="1"/>
</dbReference>
<dbReference type="InterPro" id="IPR036259">
    <property type="entry name" value="MFS_trans_sf"/>
</dbReference>
<sequence length="785" mass="86681">MEPSYGSTDPADVKTHINGEETDQPPKTTIADDSLLQSNAEEKISGKAWGRVKNVFTRRRKYPVSIFFILGNEFCERFSYYGMRAILVLYLTRWLKFTDDHATAIFHAFVMLCYFSPLFGAIIADGYLGRLKTILYVSIIYAAGNLVMALTALPPPEWIGPMIGLILIGLGTGGIKPCVSTFGADQFRPDQDKERMTFFSAFYFMINLGSVLSILITPILRADVRCFGGECYPLAFGVPAILMFLATIIFIAGKSQYKITPPAGNLVGRVYNCIKAGIKGKVKNRGTNMKMQHWLDYAEEKFEPEFVEEVKTLLKVMTLFLPLPLFWALSDQQGSRWTLQAAQMDGDMGVFGRLKPDQVMALNPLLIIILIPLFEQVIYPLCDKCGILNRPLQRMVSGMFLTGAAFVVAALVQMKLDVHREVPLSMTQSGVTFINTFPCPVTLSSDIYSGDLSFTQESDYLRVLPGSHAISVTTNCTGNKATKNVTFDTSSAYRIIILKSAEKGNLEIFKADDQRNKPREGNSVISLLMSMDSKTEVSVKLVPHSYTKEKLKPSPPGILFSVSSSRASVYREADPGLYNIWQLVKTTVNSSESWQMTNASVNVGTGASYTILLYTNSSDTVHTVIYSSVTANTVSLLWMVPQYVVITVGEILFSVSGLSFAYSEAPKSMKSVVQAAWLLTTAVGDLIVVIVAEAQLLPSQTAEFFFFAALMTFVSFVFMLMSLFYNYHTTSSSSDPSTDDTTGLITKGDNSPDIPMQHEMGVLHKSVPPSIFIVNPSLTGWISEG</sequence>
<feature type="compositionally biased region" description="Low complexity" evidence="9">
    <location>
        <begin position="729"/>
        <end position="742"/>
    </location>
</feature>
<feature type="transmembrane region" description="Helical" evidence="10">
    <location>
        <begin position="134"/>
        <end position="152"/>
    </location>
</feature>
<keyword evidence="8 10" id="KW-0472">Membrane</keyword>
<reference evidence="12 13" key="1">
    <citation type="journal article" date="2017" name="Nat. Ecol. Evol.">
        <title>Scallop genome provides insights into evolution of bilaterian karyotype and development.</title>
        <authorList>
            <person name="Wang S."/>
            <person name="Zhang J."/>
            <person name="Jiao W."/>
            <person name="Li J."/>
            <person name="Xun X."/>
            <person name="Sun Y."/>
            <person name="Guo X."/>
            <person name="Huan P."/>
            <person name="Dong B."/>
            <person name="Zhang L."/>
            <person name="Hu X."/>
            <person name="Sun X."/>
            <person name="Wang J."/>
            <person name="Zhao C."/>
            <person name="Wang Y."/>
            <person name="Wang D."/>
            <person name="Huang X."/>
            <person name="Wang R."/>
            <person name="Lv J."/>
            <person name="Li Y."/>
            <person name="Zhang Z."/>
            <person name="Liu B."/>
            <person name="Lu W."/>
            <person name="Hui Y."/>
            <person name="Liang J."/>
            <person name="Zhou Z."/>
            <person name="Hou R."/>
            <person name="Li X."/>
            <person name="Liu Y."/>
            <person name="Li H."/>
            <person name="Ning X."/>
            <person name="Lin Y."/>
            <person name="Zhao L."/>
            <person name="Xing Q."/>
            <person name="Dou J."/>
            <person name="Li Y."/>
            <person name="Mao J."/>
            <person name="Guo H."/>
            <person name="Dou H."/>
            <person name="Li T."/>
            <person name="Mu C."/>
            <person name="Jiang W."/>
            <person name="Fu Q."/>
            <person name="Fu X."/>
            <person name="Miao Y."/>
            <person name="Liu J."/>
            <person name="Yu Q."/>
            <person name="Li R."/>
            <person name="Liao H."/>
            <person name="Li X."/>
            <person name="Kong Y."/>
            <person name="Jiang Z."/>
            <person name="Chourrout D."/>
            <person name="Li R."/>
            <person name="Bao Z."/>
        </authorList>
    </citation>
    <scope>NUCLEOTIDE SEQUENCE [LARGE SCALE GENOMIC DNA]</scope>
    <source>
        <strain evidence="12 13">PY_sf001</strain>
    </source>
</reference>
<dbReference type="FunFam" id="1.20.1250.20:FF:000049">
    <property type="entry name" value="Solute carrier family 15 member 2"/>
    <property type="match status" value="1"/>
</dbReference>
<keyword evidence="3" id="KW-0813">Transport</keyword>
<evidence type="ECO:0000259" key="11">
    <source>
        <dbReference type="Pfam" id="PF14344"/>
    </source>
</evidence>
<feature type="transmembrane region" description="Helical" evidence="10">
    <location>
        <begin position="232"/>
        <end position="252"/>
    </location>
</feature>
<feature type="transmembrane region" description="Helical" evidence="10">
    <location>
        <begin position="158"/>
        <end position="175"/>
    </location>
</feature>
<dbReference type="Pfam" id="PF00854">
    <property type="entry name" value="PTR2"/>
    <property type="match status" value="2"/>
</dbReference>
<comment type="similarity">
    <text evidence="2">Belongs to the major facilitator superfamily. Proton-dependent oligopeptide transporter (POT/PTR) (TC 2.A.17) family.</text>
</comment>
<keyword evidence="6" id="KW-0653">Protein transport</keyword>
<gene>
    <name evidence="12" type="ORF">KP79_PYT24709</name>
</gene>
<name>A0A210Q790_MIZYE</name>
<feature type="transmembrane region" description="Helical" evidence="10">
    <location>
        <begin position="672"/>
        <end position="692"/>
    </location>
</feature>
<dbReference type="EMBL" id="NEDP02004718">
    <property type="protein sequence ID" value="OWF44608.1"/>
    <property type="molecule type" value="Genomic_DNA"/>
</dbReference>
<feature type="region of interest" description="Disordered" evidence="9">
    <location>
        <begin position="1"/>
        <end position="30"/>
    </location>
</feature>
<dbReference type="GO" id="GO:0016020">
    <property type="term" value="C:membrane"/>
    <property type="evidence" value="ECO:0007669"/>
    <property type="project" value="UniProtKB-SubCell"/>
</dbReference>
<organism evidence="12 13">
    <name type="scientific">Mizuhopecten yessoensis</name>
    <name type="common">Japanese scallop</name>
    <name type="synonym">Patinopecten yessoensis</name>
    <dbReference type="NCBI Taxonomy" id="6573"/>
    <lineage>
        <taxon>Eukaryota</taxon>
        <taxon>Metazoa</taxon>
        <taxon>Spiralia</taxon>
        <taxon>Lophotrochozoa</taxon>
        <taxon>Mollusca</taxon>
        <taxon>Bivalvia</taxon>
        <taxon>Autobranchia</taxon>
        <taxon>Pteriomorphia</taxon>
        <taxon>Pectinida</taxon>
        <taxon>Pectinoidea</taxon>
        <taxon>Pectinidae</taxon>
        <taxon>Mizuhopecten</taxon>
    </lineage>
</organism>
<keyword evidence="13" id="KW-1185">Reference proteome</keyword>
<keyword evidence="7 10" id="KW-1133">Transmembrane helix</keyword>
<dbReference type="InterPro" id="IPR025510">
    <property type="entry name" value="DUF4397"/>
</dbReference>
<dbReference type="Proteomes" id="UP000242188">
    <property type="component" value="Unassembled WGS sequence"/>
</dbReference>
<feature type="transmembrane region" description="Helical" evidence="10">
    <location>
        <begin position="636"/>
        <end position="660"/>
    </location>
</feature>
<evidence type="ECO:0000256" key="7">
    <source>
        <dbReference type="ARBA" id="ARBA00022989"/>
    </source>
</evidence>
<evidence type="ECO:0000256" key="5">
    <source>
        <dbReference type="ARBA" id="ARBA00022856"/>
    </source>
</evidence>
<evidence type="ECO:0000256" key="8">
    <source>
        <dbReference type="ARBA" id="ARBA00023136"/>
    </source>
</evidence>
<evidence type="ECO:0000256" key="4">
    <source>
        <dbReference type="ARBA" id="ARBA00022692"/>
    </source>
</evidence>
<feature type="transmembrane region" description="Helical" evidence="10">
    <location>
        <begin position="704"/>
        <end position="725"/>
    </location>
</feature>
<dbReference type="InterPro" id="IPR000109">
    <property type="entry name" value="POT_fam"/>
</dbReference>
<protein>
    <submittedName>
        <fullName evidence="12">Solute carrier family 15 member 1</fullName>
    </submittedName>
</protein>
<dbReference type="PANTHER" id="PTHR11654">
    <property type="entry name" value="OLIGOPEPTIDE TRANSPORTER-RELATED"/>
    <property type="match status" value="1"/>
</dbReference>
<evidence type="ECO:0000256" key="1">
    <source>
        <dbReference type="ARBA" id="ARBA00004141"/>
    </source>
</evidence>
<dbReference type="SUPFAM" id="SSF103473">
    <property type="entry name" value="MFS general substrate transporter"/>
    <property type="match status" value="1"/>
</dbReference>
<evidence type="ECO:0000313" key="13">
    <source>
        <dbReference type="Proteomes" id="UP000242188"/>
    </source>
</evidence>
<keyword evidence="4 10" id="KW-0812">Transmembrane</keyword>
<evidence type="ECO:0000256" key="2">
    <source>
        <dbReference type="ARBA" id="ARBA00005982"/>
    </source>
</evidence>
<feature type="transmembrane region" description="Helical" evidence="10">
    <location>
        <begin position="361"/>
        <end position="382"/>
    </location>
</feature>
<dbReference type="Gene3D" id="1.20.1250.20">
    <property type="entry name" value="MFS general substrate transporter like domains"/>
    <property type="match status" value="2"/>
</dbReference>
<dbReference type="GO" id="GO:0015031">
    <property type="term" value="P:protein transport"/>
    <property type="evidence" value="ECO:0007669"/>
    <property type="project" value="UniProtKB-KW"/>
</dbReference>
<evidence type="ECO:0000256" key="10">
    <source>
        <dbReference type="SAM" id="Phobius"/>
    </source>
</evidence>
<dbReference type="OrthoDB" id="205993at2759"/>